<name>A0A3N5BDM1_9BACI</name>
<dbReference type="Gene3D" id="3.40.50.2000">
    <property type="entry name" value="Glycogen Phosphorylase B"/>
    <property type="match status" value="2"/>
</dbReference>
<comment type="caution">
    <text evidence="3">The sequence shown here is derived from an EMBL/GenBank/DDBJ whole genome shotgun (WGS) entry which is preliminary data.</text>
</comment>
<dbReference type="PANTHER" id="PTHR12526:SF599">
    <property type="entry name" value="N-ACETYL-ALPHA-D-GLUCOSAMINYL L-MALATE SYNTHASE"/>
    <property type="match status" value="1"/>
</dbReference>
<proteinExistence type="predicted"/>
<evidence type="ECO:0000313" key="3">
    <source>
        <dbReference type="EMBL" id="RPF55786.1"/>
    </source>
</evidence>
<dbReference type="AlphaFoldDB" id="A0A3N5BDM1"/>
<organism evidence="3 4">
    <name type="scientific">Aquisalibacillus elongatus</name>
    <dbReference type="NCBI Taxonomy" id="485577"/>
    <lineage>
        <taxon>Bacteria</taxon>
        <taxon>Bacillati</taxon>
        <taxon>Bacillota</taxon>
        <taxon>Bacilli</taxon>
        <taxon>Bacillales</taxon>
        <taxon>Bacillaceae</taxon>
        <taxon>Aquisalibacillus</taxon>
    </lineage>
</organism>
<dbReference type="GO" id="GO:0071793">
    <property type="term" value="P:bacillithiol biosynthetic process"/>
    <property type="evidence" value="ECO:0007669"/>
    <property type="project" value="InterPro"/>
</dbReference>
<keyword evidence="4" id="KW-1185">Reference proteome</keyword>
<dbReference type="Proteomes" id="UP000276443">
    <property type="component" value="Unassembled WGS sequence"/>
</dbReference>
<dbReference type="NCBIfam" id="TIGR03999">
    <property type="entry name" value="thiol_BshA"/>
    <property type="match status" value="1"/>
</dbReference>
<dbReference type="InterPro" id="IPR023881">
    <property type="entry name" value="Thiol_BshA"/>
</dbReference>
<dbReference type="InterPro" id="IPR028098">
    <property type="entry name" value="Glyco_trans_4-like_N"/>
</dbReference>
<reference evidence="3 4" key="1">
    <citation type="submission" date="2018-11" db="EMBL/GenBank/DDBJ databases">
        <title>Genomic Encyclopedia of Type Strains, Phase IV (KMG-IV): sequencing the most valuable type-strain genomes for metagenomic binning, comparative biology and taxonomic classification.</title>
        <authorList>
            <person name="Goeker M."/>
        </authorList>
    </citation>
    <scope>NUCLEOTIDE SEQUENCE [LARGE SCALE GENOMIC DNA]</scope>
    <source>
        <strain evidence="3 4">DSM 18090</strain>
    </source>
</reference>
<dbReference type="GO" id="GO:0016757">
    <property type="term" value="F:glycosyltransferase activity"/>
    <property type="evidence" value="ECO:0007669"/>
    <property type="project" value="InterPro"/>
</dbReference>
<protein>
    <submittedName>
        <fullName evidence="3">N-acetyl-alpha-D-glucosaminyl L-malate synthase BshA</fullName>
    </submittedName>
</protein>
<dbReference type="PANTHER" id="PTHR12526">
    <property type="entry name" value="GLYCOSYLTRANSFERASE"/>
    <property type="match status" value="1"/>
</dbReference>
<feature type="domain" description="Glycosyltransferase subfamily 4-like N-terminal" evidence="2">
    <location>
        <begin position="29"/>
        <end position="194"/>
    </location>
</feature>
<accession>A0A3N5BDM1</accession>
<feature type="domain" description="Glycosyl transferase family 1" evidence="1">
    <location>
        <begin position="201"/>
        <end position="364"/>
    </location>
</feature>
<gene>
    <name evidence="3" type="ORF">EDC24_0670</name>
</gene>
<evidence type="ECO:0000313" key="4">
    <source>
        <dbReference type="Proteomes" id="UP000276443"/>
    </source>
</evidence>
<dbReference type="InterPro" id="IPR001296">
    <property type="entry name" value="Glyco_trans_1"/>
</dbReference>
<dbReference type="SUPFAM" id="SSF53756">
    <property type="entry name" value="UDP-Glycosyltransferase/glycogen phosphorylase"/>
    <property type="match status" value="1"/>
</dbReference>
<evidence type="ECO:0000259" key="2">
    <source>
        <dbReference type="Pfam" id="PF13439"/>
    </source>
</evidence>
<dbReference type="Pfam" id="PF00534">
    <property type="entry name" value="Glycos_transf_1"/>
    <property type="match status" value="1"/>
</dbReference>
<sequence>MVGLIGVPSKISECVMMTRKIGIVCYPTVGGSGVVATELGIQLAEQNHEVHFISTTMPFRLKKLYPNIYFHEVEVSNYPVFKHPPYDLSLASKIAEVIDREELDIIHAHYAVPHAICSIFAKQMANRDVKIVTTLHGTDITILGIDDNFNHMISYAIDQSDQVTAVSNSLRKQTENAFNITKPIEVIYNFIDPEPRYTQGNLRSQLGIQEHEKVLIHISNFRQVKRVDDVVKVFKTVHDQMDSKLLLVGDGPEHLKIRNLVDELGLSESVIFLGRQDNVHDLLTISDLKLLLSEKESFGLVLLEAMVSGVPCIGTDIGGIPEVIIDNETGFISQVSDIDDIAQKSITLLTDDEKWNEFSIKAKKYAIKHFSAEQIVKQYENIYQNVLKN</sequence>
<evidence type="ECO:0000259" key="1">
    <source>
        <dbReference type="Pfam" id="PF00534"/>
    </source>
</evidence>
<dbReference type="Pfam" id="PF13439">
    <property type="entry name" value="Glyco_transf_4"/>
    <property type="match status" value="1"/>
</dbReference>
<dbReference type="EMBL" id="RKRF01000007">
    <property type="protein sequence ID" value="RPF55786.1"/>
    <property type="molecule type" value="Genomic_DNA"/>
</dbReference>